<dbReference type="EMBL" id="ATBP01002976">
    <property type="protein sequence ID" value="ETR65292.1"/>
    <property type="molecule type" value="Genomic_DNA"/>
</dbReference>
<protein>
    <submittedName>
        <fullName evidence="1">Uncharacterized protein</fullName>
    </submittedName>
</protein>
<name>A0A1V1NRR3_9BACT</name>
<organism evidence="1 2">
    <name type="scientific">Candidatus Magnetoglobus multicellularis str. Araruama</name>
    <dbReference type="NCBI Taxonomy" id="890399"/>
    <lineage>
        <taxon>Bacteria</taxon>
        <taxon>Pseudomonadati</taxon>
        <taxon>Thermodesulfobacteriota</taxon>
        <taxon>Desulfobacteria</taxon>
        <taxon>Desulfobacterales</taxon>
        <taxon>Desulfobacteraceae</taxon>
        <taxon>Candidatus Magnetoglobus</taxon>
    </lineage>
</organism>
<comment type="caution">
    <text evidence="1">The sequence shown here is derived from an EMBL/GenBank/DDBJ whole genome shotgun (WGS) entry which is preliminary data.</text>
</comment>
<dbReference type="Proteomes" id="UP000189670">
    <property type="component" value="Unassembled WGS sequence"/>
</dbReference>
<reference evidence="2" key="1">
    <citation type="submission" date="2012-11" db="EMBL/GenBank/DDBJ databases">
        <authorList>
            <person name="Lucero-Rivera Y.E."/>
            <person name="Tovar-Ramirez D."/>
        </authorList>
    </citation>
    <scope>NUCLEOTIDE SEQUENCE [LARGE SCALE GENOMIC DNA]</scope>
    <source>
        <strain evidence="2">Araruama</strain>
    </source>
</reference>
<gene>
    <name evidence="1" type="ORF">OMM_14482</name>
</gene>
<feature type="non-terminal residue" evidence="1">
    <location>
        <position position="284"/>
    </location>
</feature>
<evidence type="ECO:0000313" key="1">
    <source>
        <dbReference type="EMBL" id="ETR65292.1"/>
    </source>
</evidence>
<evidence type="ECO:0000313" key="2">
    <source>
        <dbReference type="Proteomes" id="UP000189670"/>
    </source>
</evidence>
<dbReference type="AlphaFoldDB" id="A0A1V1NRR3"/>
<proteinExistence type="predicted"/>
<accession>A0A1V1NRR3</accession>
<sequence>MYLFLSTTVYAFVPSNVNFQGFLTDINNEAVTDGNYTVTFSIWDGENETHNELWEDTQTLFVERGVYSTALGPFPYSLTFAEQYYLGIQVNGGNYLKIDNHFIPFTSTWTAFRANTSGGRLVKSISSDYTLSHNDDIVLASGNTTIKLPQASNFKGRLFTIKKIDNTNTLSIVSINGETLNNTDISNGTPLTMNGQYNDMSVISNGTSWFSIGFSMTDFPLSEQQISYLENVSSNIQDQLNAKQVSITGAASTITSSDLATGRALISDGSGKIAVSSVTSTELG</sequence>